<evidence type="ECO:0000256" key="1">
    <source>
        <dbReference type="SAM" id="MobiDB-lite"/>
    </source>
</evidence>
<reference evidence="4" key="1">
    <citation type="submission" date="2022-11" db="EMBL/GenBank/DDBJ databases">
        <authorList>
            <person name="Petersen C."/>
        </authorList>
    </citation>
    <scope>NUCLEOTIDE SEQUENCE</scope>
    <source>
        <strain evidence="4">IBT 34128</strain>
    </source>
</reference>
<sequence length="581" mass="64668">MTFSQDPSILQYAEFHNIAEDTTLLNPLSFIDDAYADVAAQHEPDPVRAKFEKRHDQFERDIETAKLDINYTEARLLSDALHLDETSDWSINWDRLLLPSGRADPLKDTSFLLTAEEDPLAFSSVRGDVDGDVAMSGTVQADDTAGLERTSQTLLDGGGGALESDRQVPCPSLNAGDQHLKQSHSEHHSYARFTPRGLGSLSAFMETRGLSTTDDSLKSPQFPSSESKDTPQQEQSEPNPAMSTISSSELPSPSHVLHPPPPPPQTPDSPKKDTEPSLLFLSTTLLKTHVRVIQCLENKTITPRLIYRDYDQPLTRLLPESEREKAGVHPQQDEELTNEADVIISPSTGIILTTSQAATQKYLPGHKPSDDDLYIQSQPEIDSPLRERIYRLALRYEYLYVLLCHPSFPVKESGPSNMDARTRNSIGNLRAFCISLGRKATVRLLVTAADPVSVSRWIRTVAYKHEGLLRRINTRLRSRSESAEGTARLSVQQMIKEEETIGEVHYRLMGLNPFAARVFLDVPGILGPSAPNRDGEDTSIGEHNEPGQPCRFSVFAGLSPEEQCDEFEELFGERVLKRFAS</sequence>
<accession>A0A9W9FLA0</accession>
<evidence type="ECO:0000259" key="3">
    <source>
        <dbReference type="Pfam" id="PF23395"/>
    </source>
</evidence>
<feature type="domain" description="SAM-like" evidence="3">
    <location>
        <begin position="497"/>
        <end position="579"/>
    </location>
</feature>
<evidence type="ECO:0000259" key="2">
    <source>
        <dbReference type="Pfam" id="PF23394"/>
    </source>
</evidence>
<dbReference type="Proteomes" id="UP001141434">
    <property type="component" value="Unassembled WGS sequence"/>
</dbReference>
<dbReference type="GeneID" id="81394268"/>
<feature type="compositionally biased region" description="Pro residues" evidence="1">
    <location>
        <begin position="258"/>
        <end position="267"/>
    </location>
</feature>
<dbReference type="OrthoDB" id="3647246at2759"/>
<dbReference type="InterPro" id="IPR055528">
    <property type="entry name" value="DUF7102"/>
</dbReference>
<feature type="compositionally biased region" description="Basic and acidic residues" evidence="1">
    <location>
        <begin position="178"/>
        <end position="189"/>
    </location>
</feature>
<gene>
    <name evidence="4" type="ORF">NUU61_004518</name>
</gene>
<dbReference type="AlphaFoldDB" id="A0A9W9FLA0"/>
<feature type="compositionally biased region" description="Low complexity" evidence="1">
    <location>
        <begin position="243"/>
        <end position="257"/>
    </location>
</feature>
<protein>
    <submittedName>
        <fullName evidence="4">Uncharacterized protein</fullName>
    </submittedName>
</protein>
<comment type="caution">
    <text evidence="4">The sequence shown here is derived from an EMBL/GenBank/DDBJ whole genome shotgun (WGS) entry which is preliminary data.</text>
</comment>
<keyword evidence="5" id="KW-1185">Reference proteome</keyword>
<dbReference type="EMBL" id="JAPMSZ010000005">
    <property type="protein sequence ID" value="KAJ5102296.1"/>
    <property type="molecule type" value="Genomic_DNA"/>
</dbReference>
<feature type="compositionally biased region" description="Polar residues" evidence="1">
    <location>
        <begin position="232"/>
        <end position="242"/>
    </location>
</feature>
<evidence type="ECO:0000313" key="5">
    <source>
        <dbReference type="Proteomes" id="UP001141434"/>
    </source>
</evidence>
<organism evidence="4 5">
    <name type="scientific">Penicillium alfredii</name>
    <dbReference type="NCBI Taxonomy" id="1506179"/>
    <lineage>
        <taxon>Eukaryota</taxon>
        <taxon>Fungi</taxon>
        <taxon>Dikarya</taxon>
        <taxon>Ascomycota</taxon>
        <taxon>Pezizomycotina</taxon>
        <taxon>Eurotiomycetes</taxon>
        <taxon>Eurotiomycetidae</taxon>
        <taxon>Eurotiales</taxon>
        <taxon>Aspergillaceae</taxon>
        <taxon>Penicillium</taxon>
    </lineage>
</organism>
<name>A0A9W9FLA0_9EURO</name>
<evidence type="ECO:0000313" key="4">
    <source>
        <dbReference type="EMBL" id="KAJ5102296.1"/>
    </source>
</evidence>
<feature type="domain" description="DUF7102" evidence="2">
    <location>
        <begin position="279"/>
        <end position="466"/>
    </location>
</feature>
<feature type="region of interest" description="Disordered" evidence="1">
    <location>
        <begin position="140"/>
        <end position="189"/>
    </location>
</feature>
<dbReference type="Pfam" id="PF23394">
    <property type="entry name" value="DUF7102"/>
    <property type="match status" value="1"/>
</dbReference>
<reference evidence="4" key="2">
    <citation type="journal article" date="2023" name="IMA Fungus">
        <title>Comparative genomic study of the Penicillium genus elucidates a diverse pangenome and 15 lateral gene transfer events.</title>
        <authorList>
            <person name="Petersen C."/>
            <person name="Sorensen T."/>
            <person name="Nielsen M.R."/>
            <person name="Sondergaard T.E."/>
            <person name="Sorensen J.L."/>
            <person name="Fitzpatrick D.A."/>
            <person name="Frisvad J.C."/>
            <person name="Nielsen K.L."/>
        </authorList>
    </citation>
    <scope>NUCLEOTIDE SEQUENCE</scope>
    <source>
        <strain evidence="4">IBT 34128</strain>
    </source>
</reference>
<dbReference type="InterPro" id="IPR057559">
    <property type="entry name" value="SAM_6"/>
</dbReference>
<dbReference type="Pfam" id="PF23395">
    <property type="entry name" value="SAM_6"/>
    <property type="match status" value="1"/>
</dbReference>
<proteinExistence type="predicted"/>
<dbReference type="RefSeq" id="XP_056513127.1">
    <property type="nucleotide sequence ID" value="XM_056655100.1"/>
</dbReference>
<feature type="region of interest" description="Disordered" evidence="1">
    <location>
        <begin position="210"/>
        <end position="275"/>
    </location>
</feature>
<feature type="compositionally biased region" description="Polar residues" evidence="1">
    <location>
        <begin position="210"/>
        <end position="225"/>
    </location>
</feature>